<dbReference type="SUPFAM" id="SSF51230">
    <property type="entry name" value="Single hybrid motif"/>
    <property type="match status" value="1"/>
</dbReference>
<dbReference type="Gene3D" id="3.30.559.10">
    <property type="entry name" value="Chloramphenicol acetyltransferase-like domain"/>
    <property type="match status" value="1"/>
</dbReference>
<dbReference type="NCBIfam" id="TIGR01347">
    <property type="entry name" value="sucB"/>
    <property type="match status" value="1"/>
</dbReference>
<dbReference type="InterPro" id="IPR011053">
    <property type="entry name" value="Single_hybrid_motif"/>
</dbReference>
<comment type="pathway">
    <text evidence="2">Amino-acid degradation; L-lysine degradation via saccharopine pathway; glutaryl-CoA from L-lysine: step 6/6.</text>
</comment>
<feature type="region of interest" description="Disordered" evidence="11">
    <location>
        <begin position="129"/>
        <end position="215"/>
    </location>
</feature>
<feature type="compositionally biased region" description="Pro residues" evidence="11">
    <location>
        <begin position="921"/>
        <end position="930"/>
    </location>
</feature>
<evidence type="ECO:0000256" key="11">
    <source>
        <dbReference type="SAM" id="MobiDB-lite"/>
    </source>
</evidence>
<dbReference type="PROSITE" id="PS50968">
    <property type="entry name" value="BIOTINYL_LIPOYL"/>
    <property type="match status" value="1"/>
</dbReference>
<reference evidence="13 14" key="1">
    <citation type="submission" date="2019-02" db="EMBL/GenBank/DDBJ databases">
        <title>Genome sequencing of the rare red list fungi Bondarzewia mesenterica.</title>
        <authorList>
            <person name="Buettner E."/>
            <person name="Kellner H."/>
        </authorList>
    </citation>
    <scope>NUCLEOTIDE SEQUENCE [LARGE SCALE GENOMIC DNA]</scope>
    <source>
        <strain evidence="13 14">DSM 108281</strain>
    </source>
</reference>
<feature type="domain" description="Lipoyl-binding" evidence="12">
    <location>
        <begin position="51"/>
        <end position="126"/>
    </location>
</feature>
<dbReference type="UniPathway" id="UPA00868">
    <property type="reaction ID" value="UER00840"/>
</dbReference>
<dbReference type="GO" id="GO:0004149">
    <property type="term" value="F:dihydrolipoyllysine-residue succinyltransferase activity"/>
    <property type="evidence" value="ECO:0007669"/>
    <property type="project" value="UniProtKB-EC"/>
</dbReference>
<dbReference type="InterPro" id="IPR050537">
    <property type="entry name" value="2-oxoacid_dehydrogenase"/>
</dbReference>
<dbReference type="GO" id="GO:0005739">
    <property type="term" value="C:mitochondrion"/>
    <property type="evidence" value="ECO:0007669"/>
    <property type="project" value="TreeGrafter"/>
</dbReference>
<evidence type="ECO:0000256" key="8">
    <source>
        <dbReference type="ARBA" id="ARBA00022946"/>
    </source>
</evidence>
<dbReference type="EMBL" id="SGPL01000050">
    <property type="protein sequence ID" value="THH19278.1"/>
    <property type="molecule type" value="Genomic_DNA"/>
</dbReference>
<keyword evidence="6" id="KW-0808">Transferase</keyword>
<dbReference type="GO" id="GO:0006099">
    <property type="term" value="P:tricarboxylic acid cycle"/>
    <property type="evidence" value="ECO:0007669"/>
    <property type="project" value="UniProtKB-KW"/>
</dbReference>
<dbReference type="Pfam" id="PF00198">
    <property type="entry name" value="2-oxoacid_dh"/>
    <property type="match status" value="1"/>
</dbReference>
<comment type="caution">
    <text evidence="13">The sequence shown here is derived from an EMBL/GenBank/DDBJ whole genome shotgun (WGS) entry which is preliminary data.</text>
</comment>
<keyword evidence="9" id="KW-0012">Acyltransferase</keyword>
<comment type="similarity">
    <text evidence="3">Belongs to the 2-oxoacid dehydrogenase family.</text>
</comment>
<evidence type="ECO:0000256" key="1">
    <source>
        <dbReference type="ARBA" id="ARBA00001938"/>
    </source>
</evidence>
<feature type="region of interest" description="Disordered" evidence="11">
    <location>
        <begin position="714"/>
        <end position="954"/>
    </location>
</feature>
<proteinExistence type="inferred from homology"/>
<dbReference type="CDD" id="cd06849">
    <property type="entry name" value="lipoyl_domain"/>
    <property type="match status" value="1"/>
</dbReference>
<name>A0A4S4M4D7_9AGAM</name>
<dbReference type="EC" id="2.3.1.61" evidence="4"/>
<dbReference type="Proteomes" id="UP000310158">
    <property type="component" value="Unassembled WGS sequence"/>
</dbReference>
<evidence type="ECO:0000256" key="5">
    <source>
        <dbReference type="ARBA" id="ARBA00022532"/>
    </source>
</evidence>
<dbReference type="NCBIfam" id="NF004309">
    <property type="entry name" value="PRK05704.1"/>
    <property type="match status" value="1"/>
</dbReference>
<dbReference type="GO" id="GO:0045252">
    <property type="term" value="C:oxoglutarate dehydrogenase complex"/>
    <property type="evidence" value="ECO:0007669"/>
    <property type="project" value="InterPro"/>
</dbReference>
<evidence type="ECO:0000256" key="6">
    <source>
        <dbReference type="ARBA" id="ARBA00022679"/>
    </source>
</evidence>
<dbReference type="GO" id="GO:0033512">
    <property type="term" value="P:L-lysine catabolic process to acetyl-CoA via saccharopine"/>
    <property type="evidence" value="ECO:0007669"/>
    <property type="project" value="UniProtKB-UniPathway"/>
</dbReference>
<sequence>MLSKRVIAIARGRAVLSRSAGISPVALSRGWEYAAPHTRRAKFHTTNLLQAETVKVPQMAESISEGTLKSWSKKIGEAVEADEEVATIETDKIDVSVNAPAAGKITEFLANEEDTVTVGQDLFRFEPGAAGEAAPSAPTPSPPSPEAEVSKEGRVKAATEPKEQPVEKKAPPPPTPSGAPKGGVPTEGQKKELKKPSKPAKEEKVPAPAPVAGSRNETRVKMNRMRLRIAERLKESQNTAASLTTFNEIDMSSLMEMRKKYKEEILKEHDVKLGFMSAFAKASCLALKEFPAANASIEGEEIIYREYVDLSVAVATPKGLVTPVLRNAESMSFVEIERAIAGLGKKARDGKLTLEDMAGGSFTISNGGVFGSLYGTPIINVPQAAVLGMHAIKERPVVVNGQIVIRPIMVIALTYDHRLLDGREAVTFLVNIFRTLRILEGNNVKRGSRLDLVLALSGLLPLPLLGSSQLNATGDPAGIDSPVSTEKIARLRIEGCARMSTFARSVGGFAPGRSGAALGWSETFDARTRQDQRFPDNYRLGRVLQVFVLPTDICSDATRVRAAHYYKGLLMDPVETDSRQRRPRGGMNVGKGSQGTGRENVLWASCAGQLSAGFSATMAGRNTLSVPCLFRKSSKPVVPIADRPAHFTPLLYPVRSPSSPPLPFLSQHFCTVVPDYFAMIMVQKPVHLLSSPVSHRRHPSAPPAVLVQSTRTPGLLSLSKPPQSTPPRSHQYQTQQRIPRPAPKAKSGNNHPNSHLPDPTHAQAQPVEDPKKVVSLKESTKFKSDGPRTSPSQPEKRGRQNGKPAKEKPIHRSTSHSSIRTPQPRRQPHHQGSPPLHSQIPSQVEAYTSPSKRASQSHYLRSRNPNANSFDPFVVNSASDSDSEPARNASSDSAPKAQVVRAPKLTPRPSGKLARRRQPQPEAPGTPTPPSSKAVPVPRGKAQARGREAGSIHLSRSDPVLSSISARPNLKPFAVSAAAWDAFPICDDLTDGEEEVLSTPSTPTREKRSSATTWQQSLVFDDGPRTAPLLSAYGSYPFRSSHSSPTPSTPTPDRKRHHQRHPSESVFNLSMDEDSSSDASEELKALVGLLPRKRLDFTPAAFTQSARKDERPGFFASSNFQNSPSPDDLPPPNF</sequence>
<feature type="region of interest" description="Disordered" evidence="11">
    <location>
        <begin position="1101"/>
        <end position="1134"/>
    </location>
</feature>
<accession>A0A4S4M4D7</accession>
<dbReference type="InterPro" id="IPR003016">
    <property type="entry name" value="2-oxoA_DH_lipoyl-BS"/>
</dbReference>
<evidence type="ECO:0000313" key="14">
    <source>
        <dbReference type="Proteomes" id="UP000310158"/>
    </source>
</evidence>
<dbReference type="InterPro" id="IPR023213">
    <property type="entry name" value="CAT-like_dom_sf"/>
</dbReference>
<feature type="compositionally biased region" description="Polar residues" evidence="11">
    <location>
        <begin position="839"/>
        <end position="869"/>
    </location>
</feature>
<feature type="region of interest" description="Disordered" evidence="11">
    <location>
        <begin position="994"/>
        <end position="1081"/>
    </location>
</feature>
<dbReference type="PROSITE" id="PS00189">
    <property type="entry name" value="LIPOYL"/>
    <property type="match status" value="1"/>
</dbReference>
<keyword evidence="7" id="KW-0450">Lipoyl</keyword>
<evidence type="ECO:0000256" key="2">
    <source>
        <dbReference type="ARBA" id="ARBA00005145"/>
    </source>
</evidence>
<feature type="compositionally biased region" description="Acidic residues" evidence="11">
    <location>
        <begin position="1071"/>
        <end position="1080"/>
    </location>
</feature>
<dbReference type="Gene3D" id="2.40.50.100">
    <property type="match status" value="1"/>
</dbReference>
<protein>
    <recommendedName>
        <fullName evidence="4">dihydrolipoyllysine-residue succinyltransferase</fullName>
        <ecNumber evidence="4">2.3.1.61</ecNumber>
    </recommendedName>
    <alternativeName>
        <fullName evidence="10">2-oxoglutarate dehydrogenase complex component E2</fullName>
    </alternativeName>
</protein>
<feature type="compositionally biased region" description="Polar residues" evidence="11">
    <location>
        <begin position="720"/>
        <end position="737"/>
    </location>
</feature>
<evidence type="ECO:0000256" key="7">
    <source>
        <dbReference type="ARBA" id="ARBA00022823"/>
    </source>
</evidence>
<dbReference type="AlphaFoldDB" id="A0A4S4M4D7"/>
<dbReference type="InterPro" id="IPR000089">
    <property type="entry name" value="Biotin_lipoyl"/>
</dbReference>
<keyword evidence="5" id="KW-0816">Tricarboxylic acid cycle</keyword>
<gene>
    <name evidence="13" type="ORF">EW146_g1851</name>
</gene>
<dbReference type="SUPFAM" id="SSF52777">
    <property type="entry name" value="CoA-dependent acyltransferases"/>
    <property type="match status" value="1"/>
</dbReference>
<keyword evidence="8" id="KW-0809">Transit peptide</keyword>
<organism evidence="13 14">
    <name type="scientific">Bondarzewia mesenterica</name>
    <dbReference type="NCBI Taxonomy" id="1095465"/>
    <lineage>
        <taxon>Eukaryota</taxon>
        <taxon>Fungi</taxon>
        <taxon>Dikarya</taxon>
        <taxon>Basidiomycota</taxon>
        <taxon>Agaricomycotina</taxon>
        <taxon>Agaricomycetes</taxon>
        <taxon>Russulales</taxon>
        <taxon>Bondarzewiaceae</taxon>
        <taxon>Bondarzewia</taxon>
    </lineage>
</organism>
<dbReference type="InterPro" id="IPR001078">
    <property type="entry name" value="2-oxoacid_DH_actylTfrase"/>
</dbReference>
<evidence type="ECO:0000256" key="3">
    <source>
        <dbReference type="ARBA" id="ARBA00007317"/>
    </source>
</evidence>
<dbReference type="PANTHER" id="PTHR43416">
    <property type="entry name" value="DIHYDROLIPOYLLYSINE-RESIDUE SUCCINYLTRANSFERASE COMPONENT OF 2-OXOGLUTARATE DEHYDROGENASE COMPLEX, MITOCHONDRIAL-RELATED"/>
    <property type="match status" value="1"/>
</dbReference>
<evidence type="ECO:0000259" key="12">
    <source>
        <dbReference type="PROSITE" id="PS50968"/>
    </source>
</evidence>
<evidence type="ECO:0000313" key="13">
    <source>
        <dbReference type="EMBL" id="THH19278.1"/>
    </source>
</evidence>
<keyword evidence="14" id="KW-1185">Reference proteome</keyword>
<dbReference type="OrthoDB" id="5391403at2759"/>
<dbReference type="PANTHER" id="PTHR43416:SF5">
    <property type="entry name" value="DIHYDROLIPOYLLYSINE-RESIDUE SUCCINYLTRANSFERASE COMPONENT OF 2-OXOGLUTARATE DEHYDROGENASE COMPLEX, MITOCHONDRIAL"/>
    <property type="match status" value="1"/>
</dbReference>
<feature type="compositionally biased region" description="Basic and acidic residues" evidence="11">
    <location>
        <begin position="188"/>
        <end position="205"/>
    </location>
</feature>
<comment type="cofactor">
    <cofactor evidence="1">
        <name>(R)-lipoate</name>
        <dbReference type="ChEBI" id="CHEBI:83088"/>
    </cofactor>
</comment>
<feature type="compositionally biased region" description="Basic and acidic residues" evidence="11">
    <location>
        <begin position="148"/>
        <end position="170"/>
    </location>
</feature>
<feature type="compositionally biased region" description="Basic and acidic residues" evidence="11">
    <location>
        <begin position="794"/>
        <end position="810"/>
    </location>
</feature>
<dbReference type="Pfam" id="PF00364">
    <property type="entry name" value="Biotin_lipoyl"/>
    <property type="match status" value="1"/>
</dbReference>
<evidence type="ECO:0000256" key="10">
    <source>
        <dbReference type="ARBA" id="ARBA00032406"/>
    </source>
</evidence>
<evidence type="ECO:0000256" key="9">
    <source>
        <dbReference type="ARBA" id="ARBA00023315"/>
    </source>
</evidence>
<dbReference type="InterPro" id="IPR006255">
    <property type="entry name" value="SucB"/>
</dbReference>
<evidence type="ECO:0000256" key="4">
    <source>
        <dbReference type="ARBA" id="ARBA00012945"/>
    </source>
</evidence>